<dbReference type="EMBL" id="JAGJRS010000021">
    <property type="protein sequence ID" value="MBP1474981.1"/>
    <property type="molecule type" value="Genomic_DNA"/>
</dbReference>
<protein>
    <submittedName>
        <fullName evidence="3">DUF1311 domain-containing protein</fullName>
    </submittedName>
</protein>
<evidence type="ECO:0000259" key="2">
    <source>
        <dbReference type="Pfam" id="PF07007"/>
    </source>
</evidence>
<dbReference type="RefSeq" id="WP_209620832.1">
    <property type="nucleotide sequence ID" value="NZ_JAGJRS010000021.1"/>
</dbReference>
<feature type="signal peptide" evidence="1">
    <location>
        <begin position="1"/>
        <end position="24"/>
    </location>
</feature>
<gene>
    <name evidence="3" type="ORF">J7I44_11775</name>
</gene>
<comment type="caution">
    <text evidence="3">The sequence shown here is derived from an EMBL/GenBank/DDBJ whole genome shotgun (WGS) entry which is preliminary data.</text>
</comment>
<dbReference type="InterPro" id="IPR009739">
    <property type="entry name" value="LprI-like_N"/>
</dbReference>
<keyword evidence="1" id="KW-0732">Signal</keyword>
<accession>A0ABS4DPJ5</accession>
<proteinExistence type="predicted"/>
<reference evidence="3 4" key="1">
    <citation type="submission" date="2021-04" db="EMBL/GenBank/DDBJ databases">
        <authorList>
            <person name="Huq M.A."/>
        </authorList>
    </citation>
    <scope>NUCLEOTIDE SEQUENCE [LARGE SCALE GENOMIC DNA]</scope>
    <source>
        <strain evidence="3 4">MAH-13</strain>
    </source>
</reference>
<organism evidence="3 4">
    <name type="scientific">Frateuria flava</name>
    <dbReference type="NCBI Taxonomy" id="2821489"/>
    <lineage>
        <taxon>Bacteria</taxon>
        <taxon>Pseudomonadati</taxon>
        <taxon>Pseudomonadota</taxon>
        <taxon>Gammaproteobacteria</taxon>
        <taxon>Lysobacterales</taxon>
        <taxon>Rhodanobacteraceae</taxon>
        <taxon>Frateuria</taxon>
    </lineage>
</organism>
<feature type="domain" description="Lysozyme inhibitor LprI-like N-terminal" evidence="2">
    <location>
        <begin position="66"/>
        <end position="139"/>
    </location>
</feature>
<dbReference type="Proteomes" id="UP000823790">
    <property type="component" value="Unassembled WGS sequence"/>
</dbReference>
<keyword evidence="4" id="KW-1185">Reference proteome</keyword>
<sequence>MHHFATRASLCACLLGLGWAVAHAADRWPAYPMPASDVALDAALMRIKLRPTYMACLKRGRDADDAVACIRAEYPYQHLRLDQAYRRLASRMGPSRRAPLDDEQERWLRWRDARCGREEIDMGMAACVIEMDADRATELEERMAGFAG</sequence>
<feature type="chain" id="PRO_5046110661" evidence="1">
    <location>
        <begin position="25"/>
        <end position="148"/>
    </location>
</feature>
<evidence type="ECO:0000256" key="1">
    <source>
        <dbReference type="SAM" id="SignalP"/>
    </source>
</evidence>
<dbReference type="Pfam" id="PF07007">
    <property type="entry name" value="LprI"/>
    <property type="match status" value="1"/>
</dbReference>
<evidence type="ECO:0000313" key="3">
    <source>
        <dbReference type="EMBL" id="MBP1474981.1"/>
    </source>
</evidence>
<evidence type="ECO:0000313" key="4">
    <source>
        <dbReference type="Proteomes" id="UP000823790"/>
    </source>
</evidence>
<name>A0ABS4DPJ5_9GAMM</name>
<dbReference type="Gene3D" id="1.20.1270.180">
    <property type="match status" value="1"/>
</dbReference>